<keyword evidence="5" id="KW-0460">Magnesium</keyword>
<proteinExistence type="inferred from homology"/>
<accession>A0A1F7Z1F0</accession>
<keyword evidence="4 8" id="KW-0812">Transmembrane</keyword>
<dbReference type="Gene3D" id="1.10.357.20">
    <property type="entry name" value="SLC41 divalent cation transporters, integral membrane domain"/>
    <property type="match status" value="1"/>
</dbReference>
<dbReference type="GO" id="GO:0008324">
    <property type="term" value="F:monoatomic cation transmembrane transporter activity"/>
    <property type="evidence" value="ECO:0007669"/>
    <property type="project" value="InterPro"/>
</dbReference>
<dbReference type="EMBL" id="MGGP01000002">
    <property type="protein sequence ID" value="OGM33433.1"/>
    <property type="molecule type" value="Genomic_DNA"/>
</dbReference>
<dbReference type="Proteomes" id="UP000178870">
    <property type="component" value="Unassembled WGS sequence"/>
</dbReference>
<name>A0A1F7Z1F0_9BACT</name>
<keyword evidence="7 8" id="KW-0472">Membrane</keyword>
<feature type="transmembrane region" description="Helical" evidence="8">
    <location>
        <begin position="126"/>
        <end position="147"/>
    </location>
</feature>
<evidence type="ECO:0000313" key="11">
    <source>
        <dbReference type="Proteomes" id="UP000178870"/>
    </source>
</evidence>
<evidence type="ECO:0000256" key="8">
    <source>
        <dbReference type="SAM" id="Phobius"/>
    </source>
</evidence>
<evidence type="ECO:0000259" key="9">
    <source>
        <dbReference type="Pfam" id="PF01769"/>
    </source>
</evidence>
<dbReference type="GO" id="GO:0016020">
    <property type="term" value="C:membrane"/>
    <property type="evidence" value="ECO:0007669"/>
    <property type="project" value="UniProtKB-SubCell"/>
</dbReference>
<evidence type="ECO:0000256" key="6">
    <source>
        <dbReference type="ARBA" id="ARBA00022989"/>
    </source>
</evidence>
<dbReference type="PANTHER" id="PTHR41394:SF5">
    <property type="entry name" value="SLC41A_MGTE INTEGRAL MEMBRANE DOMAIN-CONTAINING PROTEIN"/>
    <property type="match status" value="1"/>
</dbReference>
<comment type="caution">
    <text evidence="10">The sequence shown here is derived from an EMBL/GenBank/DDBJ whole genome shotgun (WGS) entry which is preliminary data.</text>
</comment>
<dbReference type="Pfam" id="PF01769">
    <property type="entry name" value="MgtE"/>
    <property type="match status" value="1"/>
</dbReference>
<feature type="transmembrane region" description="Helical" evidence="8">
    <location>
        <begin position="100"/>
        <end position="120"/>
    </location>
</feature>
<dbReference type="SUPFAM" id="SSF161093">
    <property type="entry name" value="MgtE membrane domain-like"/>
    <property type="match status" value="1"/>
</dbReference>
<protein>
    <recommendedName>
        <fullName evidence="9">SLC41A/MgtE integral membrane domain-containing protein</fullName>
    </recommendedName>
</protein>
<evidence type="ECO:0000256" key="2">
    <source>
        <dbReference type="ARBA" id="ARBA00009749"/>
    </source>
</evidence>
<comment type="similarity">
    <text evidence="2">Belongs to the SLC41A transporter family.</text>
</comment>
<feature type="transmembrane region" description="Helical" evidence="8">
    <location>
        <begin position="57"/>
        <end position="79"/>
    </location>
</feature>
<dbReference type="PANTHER" id="PTHR41394">
    <property type="entry name" value="MAGNESIUM TRANSPORTER MGTE"/>
    <property type="match status" value="1"/>
</dbReference>
<dbReference type="InterPro" id="IPR036739">
    <property type="entry name" value="SLC41_membr_dom_sf"/>
</dbReference>
<evidence type="ECO:0000256" key="3">
    <source>
        <dbReference type="ARBA" id="ARBA00022448"/>
    </source>
</evidence>
<evidence type="ECO:0000256" key="5">
    <source>
        <dbReference type="ARBA" id="ARBA00022842"/>
    </source>
</evidence>
<dbReference type="InterPro" id="IPR006667">
    <property type="entry name" value="SLC41_membr_dom"/>
</dbReference>
<sequence length="187" mass="20014">MEEEKVREIEFADDDTQNVGMLFRLRILPLVVGLFMGVFLSFAASRFEEVIAKNVSVAFFIPFIVYLAAAVGAQTQSIYIRDLKTGKASFKKYLVKESALGILFGLVFGLMSAVIVLLWFGSTEIAAAVSLALFCATGTAPLIALLVTEVLSLEHTDPAAGAGPIATAIQDTVSVLIYGFIASAIIL</sequence>
<evidence type="ECO:0000256" key="4">
    <source>
        <dbReference type="ARBA" id="ARBA00022692"/>
    </source>
</evidence>
<organism evidence="10 11">
    <name type="scientific">Candidatus Woesebacteria bacterium RIFCSPHIGHO2_01_FULL_44_21</name>
    <dbReference type="NCBI Taxonomy" id="1802503"/>
    <lineage>
        <taxon>Bacteria</taxon>
        <taxon>Candidatus Woeseibacteriota</taxon>
    </lineage>
</organism>
<keyword evidence="3" id="KW-0813">Transport</keyword>
<comment type="subcellular location">
    <subcellularLocation>
        <location evidence="1">Membrane</location>
        <topology evidence="1">Multi-pass membrane protein</topology>
    </subcellularLocation>
</comment>
<evidence type="ECO:0000256" key="7">
    <source>
        <dbReference type="ARBA" id="ARBA00023136"/>
    </source>
</evidence>
<feature type="domain" description="SLC41A/MgtE integral membrane" evidence="9">
    <location>
        <begin position="61"/>
        <end position="179"/>
    </location>
</feature>
<gene>
    <name evidence="10" type="ORF">A2803_04955</name>
</gene>
<feature type="transmembrane region" description="Helical" evidence="8">
    <location>
        <begin position="27"/>
        <end position="45"/>
    </location>
</feature>
<evidence type="ECO:0000313" key="10">
    <source>
        <dbReference type="EMBL" id="OGM33433.1"/>
    </source>
</evidence>
<dbReference type="AlphaFoldDB" id="A0A1F7Z1F0"/>
<reference evidence="10 11" key="1">
    <citation type="journal article" date="2016" name="Nat. Commun.">
        <title>Thousands of microbial genomes shed light on interconnected biogeochemical processes in an aquifer system.</title>
        <authorList>
            <person name="Anantharaman K."/>
            <person name="Brown C.T."/>
            <person name="Hug L.A."/>
            <person name="Sharon I."/>
            <person name="Castelle C.J."/>
            <person name="Probst A.J."/>
            <person name="Thomas B.C."/>
            <person name="Singh A."/>
            <person name="Wilkins M.J."/>
            <person name="Karaoz U."/>
            <person name="Brodie E.L."/>
            <person name="Williams K.H."/>
            <person name="Hubbard S.S."/>
            <person name="Banfield J.F."/>
        </authorList>
    </citation>
    <scope>NUCLEOTIDE SEQUENCE [LARGE SCALE GENOMIC DNA]</scope>
</reference>
<keyword evidence="6 8" id="KW-1133">Transmembrane helix</keyword>
<evidence type="ECO:0000256" key="1">
    <source>
        <dbReference type="ARBA" id="ARBA00004141"/>
    </source>
</evidence>